<organism evidence="10 11">
    <name type="scientific">Parvularcula dongshanensis</name>
    <dbReference type="NCBI Taxonomy" id="1173995"/>
    <lineage>
        <taxon>Bacteria</taxon>
        <taxon>Pseudomonadati</taxon>
        <taxon>Pseudomonadota</taxon>
        <taxon>Alphaproteobacteria</taxon>
        <taxon>Parvularculales</taxon>
        <taxon>Parvularculaceae</taxon>
        <taxon>Parvularcula</taxon>
    </lineage>
</organism>
<evidence type="ECO:0000256" key="9">
    <source>
        <dbReference type="SAM" id="Phobius"/>
    </source>
</evidence>
<accession>A0A840I0K7</accession>
<dbReference type="EMBL" id="JACHOB010000001">
    <property type="protein sequence ID" value="MBB4657774.1"/>
    <property type="molecule type" value="Genomic_DNA"/>
</dbReference>
<dbReference type="Pfam" id="PF03006">
    <property type="entry name" value="HlyIII"/>
    <property type="match status" value="1"/>
</dbReference>
<name>A0A840I0K7_9PROT</name>
<keyword evidence="5 9" id="KW-1133">Transmembrane helix</keyword>
<comment type="similarity">
    <text evidence="2">Belongs to the UPF0073 (Hly-III) family.</text>
</comment>
<dbReference type="InterPro" id="IPR005744">
    <property type="entry name" value="Hy-lIII"/>
</dbReference>
<feature type="binding site" evidence="7">
    <location>
        <position position="97"/>
    </location>
    <ligand>
        <name>Zn(2+)</name>
        <dbReference type="ChEBI" id="CHEBI:29105"/>
    </ligand>
</feature>
<dbReference type="GO" id="GO:0140911">
    <property type="term" value="F:pore-forming activity"/>
    <property type="evidence" value="ECO:0007669"/>
    <property type="project" value="InterPro"/>
</dbReference>
<feature type="binding site" evidence="7">
    <location>
        <position position="224"/>
    </location>
    <ligand>
        <name>Zn(2+)</name>
        <dbReference type="ChEBI" id="CHEBI:29105"/>
    </ligand>
</feature>
<feature type="transmembrane region" description="Helical" evidence="9">
    <location>
        <begin position="77"/>
        <end position="99"/>
    </location>
</feature>
<feature type="binding site" evidence="7">
    <location>
        <position position="228"/>
    </location>
    <ligand>
        <name>Zn(2+)</name>
        <dbReference type="ChEBI" id="CHEBI:29105"/>
    </ligand>
</feature>
<keyword evidence="7" id="KW-0862">Zinc</keyword>
<dbReference type="NCBIfam" id="TIGR01065">
    <property type="entry name" value="hlyIII"/>
    <property type="match status" value="1"/>
</dbReference>
<feature type="transmembrane region" description="Helical" evidence="9">
    <location>
        <begin position="137"/>
        <end position="157"/>
    </location>
</feature>
<evidence type="ECO:0000256" key="2">
    <source>
        <dbReference type="ARBA" id="ARBA00008488"/>
    </source>
</evidence>
<dbReference type="GO" id="GO:0046872">
    <property type="term" value="F:metal ion binding"/>
    <property type="evidence" value="ECO:0007669"/>
    <property type="project" value="UniProtKB-KW"/>
</dbReference>
<dbReference type="InterPro" id="IPR004254">
    <property type="entry name" value="AdipoR/HlyIII-related"/>
</dbReference>
<dbReference type="GO" id="GO:0005886">
    <property type="term" value="C:plasma membrane"/>
    <property type="evidence" value="ECO:0007669"/>
    <property type="project" value="UniProtKB-SubCell"/>
</dbReference>
<evidence type="ECO:0000256" key="6">
    <source>
        <dbReference type="ARBA" id="ARBA00023136"/>
    </source>
</evidence>
<keyword evidence="3" id="KW-1003">Cell membrane</keyword>
<evidence type="ECO:0000256" key="8">
    <source>
        <dbReference type="SAM" id="MobiDB-lite"/>
    </source>
</evidence>
<keyword evidence="4 9" id="KW-0812">Transmembrane</keyword>
<dbReference type="RefSeq" id="WP_221400819.1">
    <property type="nucleotide sequence ID" value="NZ_JACHOB010000001.1"/>
</dbReference>
<feature type="region of interest" description="Disordered" evidence="8">
    <location>
        <begin position="1"/>
        <end position="36"/>
    </location>
</feature>
<comment type="subcellular location">
    <subcellularLocation>
        <location evidence="1">Cell membrane</location>
        <topology evidence="1">Multi-pass membrane protein</topology>
    </subcellularLocation>
</comment>
<dbReference type="PANTHER" id="PTHR20855:SF3">
    <property type="entry name" value="LD03007P"/>
    <property type="match status" value="1"/>
</dbReference>
<evidence type="ECO:0000256" key="7">
    <source>
        <dbReference type="PIRSR" id="PIRSR604254-1"/>
    </source>
</evidence>
<dbReference type="PANTHER" id="PTHR20855">
    <property type="entry name" value="ADIPOR/PROGESTIN RECEPTOR-RELATED"/>
    <property type="match status" value="1"/>
</dbReference>
<reference evidence="10 11" key="1">
    <citation type="submission" date="2020-08" db="EMBL/GenBank/DDBJ databases">
        <title>Genomic Encyclopedia of Type Strains, Phase IV (KMG-IV): sequencing the most valuable type-strain genomes for metagenomic binning, comparative biology and taxonomic classification.</title>
        <authorList>
            <person name="Goeker M."/>
        </authorList>
    </citation>
    <scope>NUCLEOTIDE SEQUENCE [LARGE SCALE GENOMIC DNA]</scope>
    <source>
        <strain evidence="10 11">DSM 102850</strain>
    </source>
</reference>
<evidence type="ECO:0000313" key="11">
    <source>
        <dbReference type="Proteomes" id="UP000563524"/>
    </source>
</evidence>
<dbReference type="AlphaFoldDB" id="A0A840I0K7"/>
<feature type="transmembrane region" description="Helical" evidence="9">
    <location>
        <begin position="43"/>
        <end position="65"/>
    </location>
</feature>
<keyword evidence="6 9" id="KW-0472">Membrane</keyword>
<feature type="transmembrane region" description="Helical" evidence="9">
    <location>
        <begin position="196"/>
        <end position="217"/>
    </location>
</feature>
<comment type="caution">
    <text evidence="10">The sequence shown here is derived from an EMBL/GenBank/DDBJ whole genome shotgun (WGS) entry which is preliminary data.</text>
</comment>
<keyword evidence="11" id="KW-1185">Reference proteome</keyword>
<gene>
    <name evidence="10" type="ORF">GGQ59_000274</name>
</gene>
<evidence type="ECO:0000313" key="10">
    <source>
        <dbReference type="EMBL" id="MBB4657774.1"/>
    </source>
</evidence>
<dbReference type="Proteomes" id="UP000563524">
    <property type="component" value="Unassembled WGS sequence"/>
</dbReference>
<sequence length="251" mass="26814">MNATRPLSGPGSRVELERQDSRRAARTRFANTSQRAHTGAEEAWHAATHGIGVPLGVVALVFLVLKAVQNGSAAEVTAVSIYGGSVVLLYLASTVYHAAFGSAFQPFLGALDHAAIYLKIAGSYTPFAVITLPTGPGVAILIAVWTVAIVGVTLKIVCHFASRLDNWDWLSLAAYVGMGWIGIFVMGWLYENLPLAGFLWLIAGGLCFSVGAVFYAWKAPRYTHAIWHVFVLAGSACHFVSIYGFVLSGEA</sequence>
<proteinExistence type="inferred from homology"/>
<evidence type="ECO:0000256" key="1">
    <source>
        <dbReference type="ARBA" id="ARBA00004651"/>
    </source>
</evidence>
<feature type="transmembrane region" description="Helical" evidence="9">
    <location>
        <begin position="169"/>
        <end position="190"/>
    </location>
</feature>
<keyword evidence="7" id="KW-0479">Metal-binding</keyword>
<evidence type="ECO:0000256" key="3">
    <source>
        <dbReference type="ARBA" id="ARBA00022475"/>
    </source>
</evidence>
<protein>
    <submittedName>
        <fullName evidence="10">Hemolysin III</fullName>
    </submittedName>
</protein>
<feature type="compositionally biased region" description="Basic and acidic residues" evidence="8">
    <location>
        <begin position="14"/>
        <end position="23"/>
    </location>
</feature>
<evidence type="ECO:0000256" key="4">
    <source>
        <dbReference type="ARBA" id="ARBA00022692"/>
    </source>
</evidence>
<evidence type="ECO:0000256" key="5">
    <source>
        <dbReference type="ARBA" id="ARBA00022989"/>
    </source>
</evidence>
<feature type="transmembrane region" description="Helical" evidence="9">
    <location>
        <begin position="229"/>
        <end position="248"/>
    </location>
</feature>